<dbReference type="InParanoid" id="T1EG17"/>
<reference evidence="11" key="1">
    <citation type="submission" date="2012-12" db="EMBL/GenBank/DDBJ databases">
        <authorList>
            <person name="Hellsten U."/>
            <person name="Grimwood J."/>
            <person name="Chapman J.A."/>
            <person name="Shapiro H."/>
            <person name="Aerts A."/>
            <person name="Otillar R.P."/>
            <person name="Terry A.Y."/>
            <person name="Boore J.L."/>
            <person name="Simakov O."/>
            <person name="Marletaz F."/>
            <person name="Cho S.-J."/>
            <person name="Edsinger-Gonzales E."/>
            <person name="Havlak P."/>
            <person name="Kuo D.-H."/>
            <person name="Larsson T."/>
            <person name="Lv J."/>
            <person name="Arendt D."/>
            <person name="Savage R."/>
            <person name="Osoegawa K."/>
            <person name="de Jong P."/>
            <person name="Lindberg D.R."/>
            <person name="Seaver E.C."/>
            <person name="Weisblat D.A."/>
            <person name="Putnam N.H."/>
            <person name="Grigoriev I.V."/>
            <person name="Rokhsar D.S."/>
        </authorList>
    </citation>
    <scope>NUCLEOTIDE SEQUENCE</scope>
</reference>
<dbReference type="InterPro" id="IPR033690">
    <property type="entry name" value="Adenylat_kinase_CS"/>
</dbReference>
<dbReference type="CDD" id="cd01428">
    <property type="entry name" value="ADK"/>
    <property type="match status" value="1"/>
</dbReference>
<dbReference type="NCBIfam" id="TIGR01351">
    <property type="entry name" value="adk"/>
    <property type="match status" value="1"/>
</dbReference>
<keyword evidence="2 7" id="KW-0808">Transferase</keyword>
<keyword evidence="5 7" id="KW-0496">Mitochondrion</keyword>
<dbReference type="InterPro" id="IPR036193">
    <property type="entry name" value="ADK_active_lid_dom_sf"/>
</dbReference>
<dbReference type="RefSeq" id="XP_009025021.1">
    <property type="nucleotide sequence ID" value="XM_009026773.1"/>
</dbReference>
<organism evidence="10 11">
    <name type="scientific">Helobdella robusta</name>
    <name type="common">Californian leech</name>
    <dbReference type="NCBI Taxonomy" id="6412"/>
    <lineage>
        <taxon>Eukaryota</taxon>
        <taxon>Metazoa</taxon>
        <taxon>Spiralia</taxon>
        <taxon>Lophotrochozoa</taxon>
        <taxon>Annelida</taxon>
        <taxon>Clitellata</taxon>
        <taxon>Hirudinea</taxon>
        <taxon>Rhynchobdellida</taxon>
        <taxon>Glossiphoniidae</taxon>
        <taxon>Helobdella</taxon>
    </lineage>
</organism>
<feature type="binding site" evidence="7">
    <location>
        <position position="164"/>
    </location>
    <ligand>
        <name>AMP</name>
        <dbReference type="ChEBI" id="CHEBI:456215"/>
    </ligand>
</feature>
<dbReference type="HAMAP" id="MF_03169">
    <property type="entry name" value="Adenylate_kinase_AK3"/>
    <property type="match status" value="1"/>
</dbReference>
<dbReference type="InterPro" id="IPR027417">
    <property type="entry name" value="P-loop_NTPase"/>
</dbReference>
<feature type="binding site" evidence="7">
    <location>
        <begin position="19"/>
        <end position="24"/>
    </location>
    <ligand>
        <name>GTP</name>
        <dbReference type="ChEBI" id="CHEBI:37565"/>
    </ligand>
</feature>
<reference evidence="9 11" key="2">
    <citation type="journal article" date="2013" name="Nature">
        <title>Insights into bilaterian evolution from three spiralian genomes.</title>
        <authorList>
            <person name="Simakov O."/>
            <person name="Marletaz F."/>
            <person name="Cho S.J."/>
            <person name="Edsinger-Gonzales E."/>
            <person name="Havlak P."/>
            <person name="Hellsten U."/>
            <person name="Kuo D.H."/>
            <person name="Larsson T."/>
            <person name="Lv J."/>
            <person name="Arendt D."/>
            <person name="Savage R."/>
            <person name="Osoegawa K."/>
            <person name="de Jong P."/>
            <person name="Grimwood J."/>
            <person name="Chapman J.A."/>
            <person name="Shapiro H."/>
            <person name="Aerts A."/>
            <person name="Otillar R.P."/>
            <person name="Terry A.Y."/>
            <person name="Boore J.L."/>
            <person name="Grigoriev I.V."/>
            <person name="Lindberg D.R."/>
            <person name="Seaver E.C."/>
            <person name="Weisblat D.A."/>
            <person name="Putnam N.H."/>
            <person name="Rokhsar D.S."/>
        </authorList>
    </citation>
    <scope>NUCLEOTIDE SEQUENCE</scope>
</reference>
<dbReference type="InterPro" id="IPR006259">
    <property type="entry name" value="Adenyl_kin_sub"/>
</dbReference>
<dbReference type="FunFam" id="3.40.50.300:FF:000106">
    <property type="entry name" value="Adenylate kinase mitochondrial"/>
    <property type="match status" value="1"/>
</dbReference>
<feature type="binding site" evidence="7">
    <location>
        <begin position="66"/>
        <end position="68"/>
    </location>
    <ligand>
        <name>AMP</name>
        <dbReference type="ChEBI" id="CHEBI:456215"/>
    </ligand>
</feature>
<dbReference type="SUPFAM" id="SSF52540">
    <property type="entry name" value="P-loop containing nucleoside triphosphate hydrolases"/>
    <property type="match status" value="1"/>
</dbReference>
<dbReference type="HAMAP" id="MF_00235">
    <property type="entry name" value="Adenylate_kinase_Adk"/>
    <property type="match status" value="1"/>
</dbReference>
<dbReference type="GO" id="GO:0004017">
    <property type="term" value="F:AMP kinase activity"/>
    <property type="evidence" value="ECO:0000318"/>
    <property type="project" value="GO_Central"/>
</dbReference>
<dbReference type="eggNOG" id="KOG3078">
    <property type="taxonomic scope" value="Eukaryota"/>
</dbReference>
<dbReference type="FunCoup" id="T1EG17">
    <property type="interactions" value="815"/>
</dbReference>
<evidence type="ECO:0000313" key="9">
    <source>
        <dbReference type="EMBL" id="ESN96886.1"/>
    </source>
</evidence>
<dbReference type="EMBL" id="AMQM01006526">
    <property type="status" value="NOT_ANNOTATED_CDS"/>
    <property type="molecule type" value="Genomic_DNA"/>
</dbReference>
<dbReference type="Pfam" id="PF00406">
    <property type="entry name" value="ADK"/>
    <property type="match status" value="1"/>
</dbReference>
<feature type="binding site" evidence="7">
    <location>
        <position position="131"/>
    </location>
    <ligand>
        <name>GTP</name>
        <dbReference type="ChEBI" id="CHEBI:37565"/>
    </ligand>
</feature>
<keyword evidence="4 7" id="KW-0418">Kinase</keyword>
<evidence type="ECO:0000256" key="3">
    <source>
        <dbReference type="ARBA" id="ARBA00022741"/>
    </source>
</evidence>
<dbReference type="Pfam" id="PF05191">
    <property type="entry name" value="ADK_lid"/>
    <property type="match status" value="1"/>
</dbReference>
<dbReference type="GeneID" id="20195519"/>
<accession>T1EG17</accession>
<comment type="similarity">
    <text evidence="7">Belongs to the adenylate kinase family. AK3 subfamily.</text>
</comment>
<feature type="binding site" evidence="7">
    <location>
        <begin position="93"/>
        <end position="96"/>
    </location>
    <ligand>
        <name>AMP</name>
        <dbReference type="ChEBI" id="CHEBI:456215"/>
    </ligand>
</feature>
<dbReference type="InterPro" id="IPR028586">
    <property type="entry name" value="AK3/Ak4_mitochondrial"/>
</dbReference>
<feature type="binding site" evidence="7">
    <location>
        <position position="40"/>
    </location>
    <ligand>
        <name>AMP</name>
        <dbReference type="ChEBI" id="CHEBI:456215"/>
    </ligand>
</feature>
<evidence type="ECO:0000313" key="11">
    <source>
        <dbReference type="Proteomes" id="UP000015101"/>
    </source>
</evidence>
<dbReference type="AlphaFoldDB" id="T1EG17"/>
<dbReference type="GO" id="GO:0006172">
    <property type="term" value="P:ADP biosynthetic process"/>
    <property type="evidence" value="ECO:0007669"/>
    <property type="project" value="UniProtKB-UniRule"/>
</dbReference>
<dbReference type="GO" id="GO:0046033">
    <property type="term" value="P:AMP metabolic process"/>
    <property type="evidence" value="ECO:0000318"/>
    <property type="project" value="GO_Central"/>
</dbReference>
<dbReference type="InterPro" id="IPR000850">
    <property type="entry name" value="Adenylat/UMP-CMP_kin"/>
</dbReference>
<dbReference type="Proteomes" id="UP000015101">
    <property type="component" value="Unassembled WGS sequence"/>
</dbReference>
<comment type="subcellular location">
    <subcellularLocation>
        <location evidence="1 7">Mitochondrion matrix</location>
    </subcellularLocation>
</comment>
<dbReference type="Gene3D" id="3.40.50.300">
    <property type="entry name" value="P-loop containing nucleotide triphosphate hydrolases"/>
    <property type="match status" value="1"/>
</dbReference>
<dbReference type="EC" id="2.7.4.10" evidence="7"/>
<feature type="binding site" evidence="7">
    <location>
        <begin position="140"/>
        <end position="141"/>
    </location>
    <ligand>
        <name>GTP</name>
        <dbReference type="ChEBI" id="CHEBI:37565"/>
    </ligand>
</feature>
<dbReference type="GO" id="GO:0009142">
    <property type="term" value="P:nucleoside triphosphate biosynthetic process"/>
    <property type="evidence" value="ECO:0000318"/>
    <property type="project" value="GO_Central"/>
</dbReference>
<evidence type="ECO:0000256" key="7">
    <source>
        <dbReference type="HAMAP-Rule" id="MF_03169"/>
    </source>
</evidence>
<keyword evidence="6 7" id="KW-0342">GTP-binding</keyword>
<dbReference type="GO" id="GO:0046899">
    <property type="term" value="F:nucleoside triphosphate adenylate kinase activity"/>
    <property type="evidence" value="ECO:0000318"/>
    <property type="project" value="GO_Central"/>
</dbReference>
<proteinExistence type="inferred from homology"/>
<dbReference type="EMBL" id="KB097487">
    <property type="protein sequence ID" value="ESN96886.1"/>
    <property type="molecule type" value="Genomic_DNA"/>
</dbReference>
<dbReference type="PRINTS" id="PR00094">
    <property type="entry name" value="ADENYLTKNASE"/>
</dbReference>
<sequence length="232" mass="26771">MSGGRTTRLLKMIIMGAPGSGKGTISKRIVSDLHLHFLSSGDALRNEIESKNDVGRLCEKYMKKGLLVPDEILDRIIFDKLKSFKDAGWLLDGFPRTLTQAIALYREELVPDLVIDLQVPFEVIIDRLKDRWVHPGSGRIYNLQYNKPKIPGLDDLTGEPLIQRHDDQPDTVLARLEHYKELTIPVSEFFRDRHKLVSFTGSESDVIWPEIRKYLHDYLDRRQAEDESQIYL</sequence>
<comment type="domain">
    <text evidence="7">Consists of three domains, a large central CORE domain and two small peripheral domains, NMPbind and LID, which undergo movements during catalysis. The LID domain closes over the site of phosphoryl transfer upon GTP binding. Assembling and dissambling the active center during each catalytic cycle provides an effective means to prevent GTP hydrolysis.</text>
</comment>
<feature type="binding site" evidence="7">
    <location>
        <position position="204"/>
    </location>
    <ligand>
        <name>GTP</name>
        <dbReference type="ChEBI" id="CHEBI:37565"/>
    </ligand>
</feature>
<keyword evidence="11" id="KW-1185">Reference proteome</keyword>
<dbReference type="KEGG" id="hro:HELRODRAFT_114439"/>
<dbReference type="SUPFAM" id="SSF57774">
    <property type="entry name" value="Microbial and mitochondrial ADK, insert 'zinc finger' domain"/>
    <property type="match status" value="1"/>
</dbReference>
<comment type="function">
    <text evidence="7">Involved in maintaining the homeostasis of cellular nucleotides by catalyzing the interconversion of nucleoside phosphates. Has GTP:AMP phosphotransferase and ITP:AMP phosphotransferase activities.</text>
</comment>
<evidence type="ECO:0000313" key="10">
    <source>
        <dbReference type="EnsemblMetazoa" id="HelroP114439"/>
    </source>
</evidence>
<comment type="subunit">
    <text evidence="7">Monomer.</text>
</comment>
<feature type="binding site" evidence="7">
    <location>
        <position position="45"/>
    </location>
    <ligand>
        <name>AMP</name>
        <dbReference type="ChEBI" id="CHEBI:456215"/>
    </ligand>
</feature>
<comment type="catalytic activity">
    <reaction evidence="7">
        <text>a ribonucleoside 5'-triphosphate + AMP = a ribonucleoside 5'-diphosphate + ADP</text>
        <dbReference type="Rhea" id="RHEA:13749"/>
        <dbReference type="ChEBI" id="CHEBI:57930"/>
        <dbReference type="ChEBI" id="CHEBI:61557"/>
        <dbReference type="ChEBI" id="CHEBI:456215"/>
        <dbReference type="ChEBI" id="CHEBI:456216"/>
        <dbReference type="EC" id="2.7.4.10"/>
    </reaction>
</comment>
<name>T1EG17_HELRO</name>
<dbReference type="OrthoDB" id="439792at2759"/>
<feature type="region of interest" description="LID" evidence="7">
    <location>
        <begin position="130"/>
        <end position="167"/>
    </location>
</feature>
<dbReference type="GO" id="GO:0046039">
    <property type="term" value="P:GTP metabolic process"/>
    <property type="evidence" value="ECO:0007669"/>
    <property type="project" value="UniProtKB-UniRule"/>
</dbReference>
<feature type="binding site" evidence="7">
    <location>
        <position position="175"/>
    </location>
    <ligand>
        <name>AMP</name>
        <dbReference type="ChEBI" id="CHEBI:456215"/>
    </ligand>
</feature>
<dbReference type="CTD" id="20195519"/>
<feature type="domain" description="Adenylate kinase active site lid" evidence="8">
    <location>
        <begin position="131"/>
        <end position="166"/>
    </location>
</feature>
<feature type="region of interest" description="NMPbind" evidence="7">
    <location>
        <begin position="39"/>
        <end position="68"/>
    </location>
</feature>
<dbReference type="GO" id="GO:0005524">
    <property type="term" value="F:ATP binding"/>
    <property type="evidence" value="ECO:0007669"/>
    <property type="project" value="InterPro"/>
</dbReference>
<keyword evidence="3 7" id="KW-0547">Nucleotide-binding</keyword>
<evidence type="ECO:0000259" key="8">
    <source>
        <dbReference type="Pfam" id="PF05191"/>
    </source>
</evidence>
<evidence type="ECO:0000256" key="5">
    <source>
        <dbReference type="ARBA" id="ARBA00023128"/>
    </source>
</evidence>
<dbReference type="GO" id="GO:0005737">
    <property type="term" value="C:cytoplasm"/>
    <property type="evidence" value="ECO:0000318"/>
    <property type="project" value="GO_Central"/>
</dbReference>
<gene>
    <name evidence="10" type="primary">20195519</name>
    <name evidence="9" type="ORF">HELRODRAFT_114439</name>
</gene>
<dbReference type="GO" id="GO:0005759">
    <property type="term" value="C:mitochondrial matrix"/>
    <property type="evidence" value="ECO:0000318"/>
    <property type="project" value="GO_Central"/>
</dbReference>
<feature type="binding site" evidence="7">
    <location>
        <position position="100"/>
    </location>
    <ligand>
        <name>AMP</name>
        <dbReference type="ChEBI" id="CHEBI:456215"/>
    </ligand>
</feature>
<dbReference type="GO" id="GO:0005525">
    <property type="term" value="F:GTP binding"/>
    <property type="evidence" value="ECO:0007669"/>
    <property type="project" value="UniProtKB-KW"/>
</dbReference>
<dbReference type="EnsemblMetazoa" id="HelroT114439">
    <property type="protein sequence ID" value="HelroP114439"/>
    <property type="gene ID" value="HelroG114439"/>
</dbReference>
<dbReference type="PROSITE" id="PS00113">
    <property type="entry name" value="ADENYLATE_KINASE"/>
    <property type="match status" value="1"/>
</dbReference>
<dbReference type="STRING" id="6412.T1EG17"/>
<evidence type="ECO:0000256" key="4">
    <source>
        <dbReference type="ARBA" id="ARBA00022777"/>
    </source>
</evidence>
<evidence type="ECO:0000256" key="1">
    <source>
        <dbReference type="ARBA" id="ARBA00004305"/>
    </source>
</evidence>
<dbReference type="GO" id="GO:0046041">
    <property type="term" value="P:ITP metabolic process"/>
    <property type="evidence" value="ECO:0007669"/>
    <property type="project" value="UniProtKB-UniRule"/>
</dbReference>
<dbReference type="HOGENOM" id="CLU_032354_1_1_1"/>
<protein>
    <recommendedName>
        <fullName evidence="7">GTP:AMP phosphotransferase, mitochondrial</fullName>
        <ecNumber evidence="7">2.7.4.10</ecNumber>
    </recommendedName>
    <alternativeName>
        <fullName evidence="7">Adenylate kinase 3</fullName>
        <shortName evidence="7">AK 3</shortName>
    </alternativeName>
</protein>
<dbReference type="PANTHER" id="PTHR23359">
    <property type="entry name" value="NUCLEOTIDE KINASE"/>
    <property type="match status" value="1"/>
</dbReference>
<dbReference type="InterPro" id="IPR007862">
    <property type="entry name" value="Adenylate_kinase_lid-dom"/>
</dbReference>
<reference evidence="10" key="3">
    <citation type="submission" date="2015-06" db="UniProtKB">
        <authorList>
            <consortium name="EnsemblMetazoa"/>
        </authorList>
    </citation>
    <scope>IDENTIFICATION</scope>
</reference>
<evidence type="ECO:0000256" key="6">
    <source>
        <dbReference type="ARBA" id="ARBA00023134"/>
    </source>
</evidence>
<evidence type="ECO:0000256" key="2">
    <source>
        <dbReference type="ARBA" id="ARBA00022679"/>
    </source>
</evidence>
<dbReference type="OMA" id="IVKDEYC"/>